<evidence type="ECO:0000313" key="2">
    <source>
        <dbReference type="Proteomes" id="UP000823388"/>
    </source>
</evidence>
<dbReference type="AlphaFoldDB" id="A0A8T0VYV3"/>
<dbReference type="EMBL" id="CM029040">
    <property type="protein sequence ID" value="KAG2636529.1"/>
    <property type="molecule type" value="Genomic_DNA"/>
</dbReference>
<sequence>MPVETCRDHWGLWLGLGLVGDHHQASALVRSYWIRYGGPIRSLVRVRSARSWRDRVTGPEPTSRTSNHLRLQWCCAAARVGGTDPSRHLPRGYQNSFA</sequence>
<name>A0A8T0VYV3_PANVG</name>
<proteinExistence type="predicted"/>
<dbReference type="Proteomes" id="UP000823388">
    <property type="component" value="Chromosome 2N"/>
</dbReference>
<reference evidence="1" key="1">
    <citation type="submission" date="2020-05" db="EMBL/GenBank/DDBJ databases">
        <title>WGS assembly of Panicum virgatum.</title>
        <authorList>
            <person name="Lovell J.T."/>
            <person name="Jenkins J."/>
            <person name="Shu S."/>
            <person name="Juenger T.E."/>
            <person name="Schmutz J."/>
        </authorList>
    </citation>
    <scope>NUCLEOTIDE SEQUENCE</scope>
    <source>
        <strain evidence="1">AP13</strain>
    </source>
</reference>
<accession>A0A8T0VYV3</accession>
<evidence type="ECO:0000313" key="1">
    <source>
        <dbReference type="EMBL" id="KAG2636529.1"/>
    </source>
</evidence>
<gene>
    <name evidence="1" type="ORF">PVAP13_2NG455503</name>
</gene>
<keyword evidence="2" id="KW-1185">Reference proteome</keyword>
<comment type="caution">
    <text evidence="1">The sequence shown here is derived from an EMBL/GenBank/DDBJ whole genome shotgun (WGS) entry which is preliminary data.</text>
</comment>
<protein>
    <submittedName>
        <fullName evidence="1">Uncharacterized protein</fullName>
    </submittedName>
</protein>
<organism evidence="1 2">
    <name type="scientific">Panicum virgatum</name>
    <name type="common">Blackwell switchgrass</name>
    <dbReference type="NCBI Taxonomy" id="38727"/>
    <lineage>
        <taxon>Eukaryota</taxon>
        <taxon>Viridiplantae</taxon>
        <taxon>Streptophyta</taxon>
        <taxon>Embryophyta</taxon>
        <taxon>Tracheophyta</taxon>
        <taxon>Spermatophyta</taxon>
        <taxon>Magnoliopsida</taxon>
        <taxon>Liliopsida</taxon>
        <taxon>Poales</taxon>
        <taxon>Poaceae</taxon>
        <taxon>PACMAD clade</taxon>
        <taxon>Panicoideae</taxon>
        <taxon>Panicodae</taxon>
        <taxon>Paniceae</taxon>
        <taxon>Panicinae</taxon>
        <taxon>Panicum</taxon>
        <taxon>Panicum sect. Hiantes</taxon>
    </lineage>
</organism>